<dbReference type="Gene3D" id="1.10.10.10">
    <property type="entry name" value="Winged helix-like DNA-binding domain superfamily/Winged helix DNA-binding domain"/>
    <property type="match status" value="1"/>
</dbReference>
<reference evidence="7 8" key="1">
    <citation type="submission" date="2019-03" db="EMBL/GenBank/DDBJ databases">
        <title>Sequencing the genomes of 1000 actinobacteria strains.</title>
        <authorList>
            <person name="Klenk H.-P."/>
        </authorList>
    </citation>
    <scope>NUCLEOTIDE SEQUENCE [LARGE SCALE GENOMIC DNA]</scope>
    <source>
        <strain evidence="7 8">DSM 43805</strain>
    </source>
</reference>
<dbReference type="NCBIfam" id="TIGR02937">
    <property type="entry name" value="sigma70-ECF"/>
    <property type="match status" value="1"/>
</dbReference>
<feature type="region of interest" description="Disordered" evidence="5">
    <location>
        <begin position="1"/>
        <end position="27"/>
    </location>
</feature>
<evidence type="ECO:0000313" key="7">
    <source>
        <dbReference type="EMBL" id="TDO38365.1"/>
    </source>
</evidence>
<dbReference type="InterPro" id="IPR014284">
    <property type="entry name" value="RNA_pol_sigma-70_dom"/>
</dbReference>
<protein>
    <submittedName>
        <fullName evidence="7">RNA polymerase sigma factor (Sigma-70 family)</fullName>
    </submittedName>
</protein>
<keyword evidence="8" id="KW-1185">Reference proteome</keyword>
<dbReference type="InterPro" id="IPR013325">
    <property type="entry name" value="RNA_pol_sigma_r2"/>
</dbReference>
<dbReference type="InterPro" id="IPR007627">
    <property type="entry name" value="RNA_pol_sigma70_r2"/>
</dbReference>
<dbReference type="SUPFAM" id="SSF88946">
    <property type="entry name" value="Sigma2 domain of RNA polymerase sigma factors"/>
    <property type="match status" value="1"/>
</dbReference>
<dbReference type="RefSeq" id="WP_239079971.1">
    <property type="nucleotide sequence ID" value="NZ_BOMD01000022.1"/>
</dbReference>
<evidence type="ECO:0000256" key="2">
    <source>
        <dbReference type="ARBA" id="ARBA00023015"/>
    </source>
</evidence>
<dbReference type="InterPro" id="IPR039425">
    <property type="entry name" value="RNA_pol_sigma-70-like"/>
</dbReference>
<dbReference type="Proteomes" id="UP000294901">
    <property type="component" value="Unassembled WGS sequence"/>
</dbReference>
<gene>
    <name evidence="7" type="ORF">C8E87_2018</name>
</gene>
<evidence type="ECO:0000256" key="1">
    <source>
        <dbReference type="ARBA" id="ARBA00010641"/>
    </source>
</evidence>
<sequence length="206" mass="23033">MNAVEGSAALTPAPDGTEGPEADAERLAAQHKQEFEGFAKKSYHQAERVLRAGCSDRQTVEDALHDAYLHARVKWEKLRDYDKPIGWVIKTARNKILKEHTRSRREAATAPHELPATSTADVADSHGAQDALNRWLQRIPPRHAEVFQMTQEVFTDQQIADTLGIAERSVHHYRALALKRLRELAAADGFTTPCRSPREGGDRGPR</sequence>
<comment type="caution">
    <text evidence="7">The sequence shown here is derived from an EMBL/GenBank/DDBJ whole genome shotgun (WGS) entry which is preliminary data.</text>
</comment>
<dbReference type="GO" id="GO:0016987">
    <property type="term" value="F:sigma factor activity"/>
    <property type="evidence" value="ECO:0007669"/>
    <property type="project" value="UniProtKB-KW"/>
</dbReference>
<evidence type="ECO:0000313" key="8">
    <source>
        <dbReference type="Proteomes" id="UP000294901"/>
    </source>
</evidence>
<evidence type="ECO:0000256" key="3">
    <source>
        <dbReference type="ARBA" id="ARBA00023082"/>
    </source>
</evidence>
<dbReference type="PANTHER" id="PTHR43133:SF46">
    <property type="entry name" value="RNA POLYMERASE SIGMA-70 FACTOR ECF SUBFAMILY"/>
    <property type="match status" value="1"/>
</dbReference>
<keyword evidence="4" id="KW-0804">Transcription</keyword>
<proteinExistence type="inferred from homology"/>
<evidence type="ECO:0000259" key="6">
    <source>
        <dbReference type="Pfam" id="PF04542"/>
    </source>
</evidence>
<feature type="domain" description="RNA polymerase sigma-70 region 2" evidence="6">
    <location>
        <begin position="45"/>
        <end position="105"/>
    </location>
</feature>
<evidence type="ECO:0000256" key="5">
    <source>
        <dbReference type="SAM" id="MobiDB-lite"/>
    </source>
</evidence>
<accession>A0A4R6JUN7</accession>
<dbReference type="InterPro" id="IPR036388">
    <property type="entry name" value="WH-like_DNA-bd_sf"/>
</dbReference>
<organism evidence="7 8">
    <name type="scientific">Paractinoplanes brasiliensis</name>
    <dbReference type="NCBI Taxonomy" id="52695"/>
    <lineage>
        <taxon>Bacteria</taxon>
        <taxon>Bacillati</taxon>
        <taxon>Actinomycetota</taxon>
        <taxon>Actinomycetes</taxon>
        <taxon>Micromonosporales</taxon>
        <taxon>Micromonosporaceae</taxon>
        <taxon>Paractinoplanes</taxon>
    </lineage>
</organism>
<feature type="region of interest" description="Disordered" evidence="5">
    <location>
        <begin position="99"/>
        <end position="125"/>
    </location>
</feature>
<dbReference type="PANTHER" id="PTHR43133">
    <property type="entry name" value="RNA POLYMERASE ECF-TYPE SIGMA FACTO"/>
    <property type="match status" value="1"/>
</dbReference>
<dbReference type="EMBL" id="SNWR01000001">
    <property type="protein sequence ID" value="TDO38365.1"/>
    <property type="molecule type" value="Genomic_DNA"/>
</dbReference>
<comment type="similarity">
    <text evidence="1">Belongs to the sigma-70 factor family. ECF subfamily.</text>
</comment>
<dbReference type="GO" id="GO:0006352">
    <property type="term" value="P:DNA-templated transcription initiation"/>
    <property type="evidence" value="ECO:0007669"/>
    <property type="project" value="InterPro"/>
</dbReference>
<dbReference type="AlphaFoldDB" id="A0A4R6JUN7"/>
<dbReference type="Pfam" id="PF04542">
    <property type="entry name" value="Sigma70_r2"/>
    <property type="match status" value="1"/>
</dbReference>
<keyword evidence="3" id="KW-0731">Sigma factor</keyword>
<name>A0A4R6JUN7_9ACTN</name>
<dbReference type="Gene3D" id="1.10.1740.10">
    <property type="match status" value="1"/>
</dbReference>
<dbReference type="InterPro" id="IPR013324">
    <property type="entry name" value="RNA_pol_sigma_r3/r4-like"/>
</dbReference>
<evidence type="ECO:0000256" key="4">
    <source>
        <dbReference type="ARBA" id="ARBA00023163"/>
    </source>
</evidence>
<dbReference type="SUPFAM" id="SSF88659">
    <property type="entry name" value="Sigma3 and sigma4 domains of RNA polymerase sigma factors"/>
    <property type="match status" value="1"/>
</dbReference>
<keyword evidence="2" id="KW-0805">Transcription regulation</keyword>